<dbReference type="GO" id="GO:0003723">
    <property type="term" value="F:RNA binding"/>
    <property type="evidence" value="ECO:0007669"/>
    <property type="project" value="TreeGrafter"/>
</dbReference>
<feature type="compositionally biased region" description="Basic and acidic residues" evidence="1">
    <location>
        <begin position="49"/>
        <end position="67"/>
    </location>
</feature>
<name>A0A6A2ZZL5_HIBSY</name>
<proteinExistence type="predicted"/>
<accession>A0A6A2ZZL5</accession>
<evidence type="ECO:0000313" key="2">
    <source>
        <dbReference type="EMBL" id="KAE8697454.1"/>
    </source>
</evidence>
<feature type="compositionally biased region" description="Basic and acidic residues" evidence="1">
    <location>
        <begin position="107"/>
        <end position="118"/>
    </location>
</feature>
<comment type="caution">
    <text evidence="2">The sequence shown here is derived from an EMBL/GenBank/DDBJ whole genome shotgun (WGS) entry which is preliminary data.</text>
</comment>
<dbReference type="PANTHER" id="PTHR36884">
    <property type="entry name" value="FIP1[III]-LIKE PROTEIN"/>
    <property type="match status" value="1"/>
</dbReference>
<keyword evidence="3" id="KW-1185">Reference proteome</keyword>
<feature type="compositionally biased region" description="Polar residues" evidence="1">
    <location>
        <begin position="416"/>
        <end position="426"/>
    </location>
</feature>
<dbReference type="AlphaFoldDB" id="A0A6A2ZZL5"/>
<feature type="compositionally biased region" description="Acidic residues" evidence="1">
    <location>
        <begin position="38"/>
        <end position="48"/>
    </location>
</feature>
<protein>
    <submittedName>
        <fullName evidence="2">Detected protein of confused Function</fullName>
    </submittedName>
</protein>
<feature type="compositionally biased region" description="Basic and acidic residues" evidence="1">
    <location>
        <begin position="237"/>
        <end position="258"/>
    </location>
</feature>
<feature type="compositionally biased region" description="Basic and acidic residues" evidence="1">
    <location>
        <begin position="268"/>
        <end position="286"/>
    </location>
</feature>
<organism evidence="2 3">
    <name type="scientific">Hibiscus syriacus</name>
    <name type="common">Rose of Sharon</name>
    <dbReference type="NCBI Taxonomy" id="106335"/>
    <lineage>
        <taxon>Eukaryota</taxon>
        <taxon>Viridiplantae</taxon>
        <taxon>Streptophyta</taxon>
        <taxon>Embryophyta</taxon>
        <taxon>Tracheophyta</taxon>
        <taxon>Spermatophyta</taxon>
        <taxon>Magnoliopsida</taxon>
        <taxon>eudicotyledons</taxon>
        <taxon>Gunneridae</taxon>
        <taxon>Pentapetalae</taxon>
        <taxon>rosids</taxon>
        <taxon>malvids</taxon>
        <taxon>Malvales</taxon>
        <taxon>Malvaceae</taxon>
        <taxon>Malvoideae</taxon>
        <taxon>Hibiscus</taxon>
    </lineage>
</organism>
<gene>
    <name evidence="2" type="ORF">F3Y22_tig00110621pilonHSYRG00293</name>
</gene>
<feature type="compositionally biased region" description="Basic and acidic residues" evidence="1">
    <location>
        <begin position="125"/>
        <end position="135"/>
    </location>
</feature>
<feature type="region of interest" description="Disordered" evidence="1">
    <location>
        <begin position="572"/>
        <end position="608"/>
    </location>
</feature>
<dbReference type="PANTHER" id="PTHR36884:SF1">
    <property type="entry name" value="FIP1[V]-LIKE PROTEIN"/>
    <property type="match status" value="1"/>
</dbReference>
<reference evidence="2" key="1">
    <citation type="submission" date="2019-09" db="EMBL/GenBank/DDBJ databases">
        <title>Draft genome information of white flower Hibiscus syriacus.</title>
        <authorList>
            <person name="Kim Y.-M."/>
        </authorList>
    </citation>
    <scope>NUCLEOTIDE SEQUENCE [LARGE SCALE GENOMIC DNA]</scope>
    <source>
        <strain evidence="2">YM2019G1</strain>
    </source>
</reference>
<dbReference type="GO" id="GO:0016607">
    <property type="term" value="C:nuclear speck"/>
    <property type="evidence" value="ECO:0007669"/>
    <property type="project" value="TreeGrafter"/>
</dbReference>
<feature type="compositionally biased region" description="Basic and acidic residues" evidence="1">
    <location>
        <begin position="572"/>
        <end position="589"/>
    </location>
</feature>
<dbReference type="Proteomes" id="UP000436088">
    <property type="component" value="Unassembled WGS sequence"/>
</dbReference>
<feature type="region of interest" description="Disordered" evidence="1">
    <location>
        <begin position="1"/>
        <end position="144"/>
    </location>
</feature>
<evidence type="ECO:0000313" key="3">
    <source>
        <dbReference type="Proteomes" id="UP000436088"/>
    </source>
</evidence>
<feature type="compositionally biased region" description="Basic and acidic residues" evidence="1">
    <location>
        <begin position="468"/>
        <end position="502"/>
    </location>
</feature>
<feature type="compositionally biased region" description="Basic and acidic residues" evidence="1">
    <location>
        <begin position="294"/>
        <end position="413"/>
    </location>
</feature>
<evidence type="ECO:0000256" key="1">
    <source>
        <dbReference type="SAM" id="MobiDB-lite"/>
    </source>
</evidence>
<dbReference type="GO" id="GO:0006397">
    <property type="term" value="P:mRNA processing"/>
    <property type="evidence" value="ECO:0007669"/>
    <property type="project" value="InterPro"/>
</dbReference>
<dbReference type="EMBL" id="VEPZ02001051">
    <property type="protein sequence ID" value="KAE8697454.1"/>
    <property type="molecule type" value="Genomic_DNA"/>
</dbReference>
<dbReference type="InterPro" id="IPR044976">
    <property type="entry name" value="FIPS5/FIPS3-like"/>
</dbReference>
<feature type="region of interest" description="Disordered" evidence="1">
    <location>
        <begin position="222"/>
        <end position="502"/>
    </location>
</feature>
<feature type="compositionally biased region" description="Basic and acidic residues" evidence="1">
    <location>
        <begin position="83"/>
        <end position="97"/>
    </location>
</feature>
<sequence length="675" mass="78351">MDPSENSASPHDERNRHRRARKKSPSMTPIHGKQDNVNDTDEEESVESMDDKFPLVRDPRELSVECKDDVDEELQSADGSPDTVKDEVISGTHKDESSLNPMKTGKIRSEVEQWKLQELDEDEDSRVARSSENSKARSGSSRDYQKWLDGAEDEVVQGEHSCIGIVKKHLHEHDQIFRRNDRDGRHDIEINRMAGKSGDDSYPLRDFDASLSHNMRVETDGFISRRESENPDGTLQWREDDLYGRKNRTGDLRKRDCDNGMGSRNRAKVRESDWSHKDDCPHRRQSDNGSYKDVSARHRERDDNLKSRYEAANDYHSKRRKDEEYLKRDHADKEGIMHGPRESSSSRRKRERDEILDPRRRDEQLRIRDNFEEHQSARHKDEVWLHRERVERQRERDGWDRLKGKENTRKNRDSVPGNTITLSSSRKSQEDLSGHNNETGLKSDEKNQIRHNSSRKHSEDVSLDDEQQESKRGRSKLESWTSHTEKDDSINSKSSDSLKFKEIDKINNVVSSESNKIADGPGKSVELAENHYPPLSDNKYVNEPEIKDADTRPLEDQHLDTVEKLKKRSERFKLPMPREKDAPEIKTESETQPSVKNETPVDSEIKHERPACPVPHILKWSLYDSQDGDLPQLPSYLICYCNKAAAIIKDEELVLMLMTFNADSLKFEEKPGAEH</sequence>